<evidence type="ECO:0000313" key="7">
    <source>
        <dbReference type="Proteomes" id="UP000427906"/>
    </source>
</evidence>
<comment type="similarity">
    <text evidence="1">Belongs to the ABC transporter superfamily.</text>
</comment>
<name>A0A5K7YZ91_9BACT</name>
<dbReference type="PROSITE" id="PS50893">
    <property type="entry name" value="ABC_TRANSPORTER_2"/>
    <property type="match status" value="1"/>
</dbReference>
<keyword evidence="4 6" id="KW-0067">ATP-binding</keyword>
<dbReference type="AlphaFoldDB" id="A0A5K7YZ91"/>
<keyword evidence="3" id="KW-0547">Nucleotide-binding</keyword>
<feature type="domain" description="ABC transporter" evidence="5">
    <location>
        <begin position="13"/>
        <end position="250"/>
    </location>
</feature>
<dbReference type="KEGG" id="dalk:DSCA_38470"/>
<evidence type="ECO:0000256" key="4">
    <source>
        <dbReference type="ARBA" id="ARBA00022840"/>
    </source>
</evidence>
<dbReference type="SUPFAM" id="SSF52540">
    <property type="entry name" value="P-loop containing nucleoside triphosphate hydrolases"/>
    <property type="match status" value="1"/>
</dbReference>
<dbReference type="RefSeq" id="WP_155317904.1">
    <property type="nucleotide sequence ID" value="NZ_AP021874.1"/>
</dbReference>
<keyword evidence="2" id="KW-0813">Transport</keyword>
<evidence type="ECO:0000256" key="1">
    <source>
        <dbReference type="ARBA" id="ARBA00005417"/>
    </source>
</evidence>
<dbReference type="InterPro" id="IPR050153">
    <property type="entry name" value="Metal_Ion_Import_ABC"/>
</dbReference>
<protein>
    <submittedName>
        <fullName evidence="6">Zinc ABC transporter ATP-binding protein</fullName>
    </submittedName>
</protein>
<dbReference type="GO" id="GO:0016887">
    <property type="term" value="F:ATP hydrolysis activity"/>
    <property type="evidence" value="ECO:0007669"/>
    <property type="project" value="InterPro"/>
</dbReference>
<dbReference type="InterPro" id="IPR003593">
    <property type="entry name" value="AAA+_ATPase"/>
</dbReference>
<dbReference type="InterPro" id="IPR027417">
    <property type="entry name" value="P-loop_NTPase"/>
</dbReference>
<evidence type="ECO:0000313" key="6">
    <source>
        <dbReference type="EMBL" id="BBO69917.1"/>
    </source>
</evidence>
<dbReference type="CDD" id="cd03235">
    <property type="entry name" value="ABC_Metallic_Cations"/>
    <property type="match status" value="1"/>
</dbReference>
<reference evidence="6 7" key="1">
    <citation type="submission" date="2019-11" db="EMBL/GenBank/DDBJ databases">
        <title>Comparative genomics of hydrocarbon-degrading Desulfosarcina strains.</title>
        <authorList>
            <person name="Watanabe M."/>
            <person name="Kojima H."/>
            <person name="Fukui M."/>
        </authorList>
    </citation>
    <scope>NUCLEOTIDE SEQUENCE [LARGE SCALE GENOMIC DNA]</scope>
    <source>
        <strain evidence="6 7">PL12</strain>
    </source>
</reference>
<accession>A0A5K7YZ91</accession>
<sequence length="266" mass="30016">MRSTNHTASDPIIQVTDLDFTYNGQRVLEDVNLEVGEGDFIAMIGPNGGGKTTLLKLMLGLLKPQRGRIRVMGEPAVRVSHHIGYVPQDVHINRRFPITALDVVLMGKLAPGKRWSANKAQDRRDAMDALDRIDMADLAQRRIGELSGGQRQRVFIARALVTRPRLLLLDEPTASIDSRGQTEFYQLLKRLNRDVTIVVVSHDLLVISTYVKSVACVNRRLHYHRQAEITGDMLETMYPCTVEEVCPVELVTHGHLPHRVLQHHEE</sequence>
<dbReference type="Gene3D" id="3.40.50.300">
    <property type="entry name" value="P-loop containing nucleotide triphosphate hydrolases"/>
    <property type="match status" value="1"/>
</dbReference>
<dbReference type="OrthoDB" id="9809450at2"/>
<dbReference type="PANTHER" id="PTHR42734">
    <property type="entry name" value="METAL TRANSPORT SYSTEM ATP-BINDING PROTEIN TM_0124-RELATED"/>
    <property type="match status" value="1"/>
</dbReference>
<organism evidence="6 7">
    <name type="scientific">Desulfosarcina alkanivorans</name>
    <dbReference type="NCBI Taxonomy" id="571177"/>
    <lineage>
        <taxon>Bacteria</taxon>
        <taxon>Pseudomonadati</taxon>
        <taxon>Thermodesulfobacteriota</taxon>
        <taxon>Desulfobacteria</taxon>
        <taxon>Desulfobacterales</taxon>
        <taxon>Desulfosarcinaceae</taxon>
        <taxon>Desulfosarcina</taxon>
    </lineage>
</organism>
<evidence type="ECO:0000256" key="3">
    <source>
        <dbReference type="ARBA" id="ARBA00022741"/>
    </source>
</evidence>
<dbReference type="InterPro" id="IPR017871">
    <property type="entry name" value="ABC_transporter-like_CS"/>
</dbReference>
<dbReference type="Proteomes" id="UP000427906">
    <property type="component" value="Chromosome"/>
</dbReference>
<keyword evidence="7" id="KW-1185">Reference proteome</keyword>
<evidence type="ECO:0000256" key="2">
    <source>
        <dbReference type="ARBA" id="ARBA00022448"/>
    </source>
</evidence>
<gene>
    <name evidence="6" type="ORF">DSCA_38470</name>
</gene>
<proteinExistence type="inferred from homology"/>
<dbReference type="EMBL" id="AP021874">
    <property type="protein sequence ID" value="BBO69917.1"/>
    <property type="molecule type" value="Genomic_DNA"/>
</dbReference>
<dbReference type="InterPro" id="IPR003439">
    <property type="entry name" value="ABC_transporter-like_ATP-bd"/>
</dbReference>
<dbReference type="PROSITE" id="PS00211">
    <property type="entry name" value="ABC_TRANSPORTER_1"/>
    <property type="match status" value="1"/>
</dbReference>
<dbReference type="PANTHER" id="PTHR42734:SF17">
    <property type="entry name" value="METAL TRANSPORT SYSTEM ATP-BINDING PROTEIN TM_0124-RELATED"/>
    <property type="match status" value="1"/>
</dbReference>
<dbReference type="GO" id="GO:0005524">
    <property type="term" value="F:ATP binding"/>
    <property type="evidence" value="ECO:0007669"/>
    <property type="project" value="UniProtKB-KW"/>
</dbReference>
<evidence type="ECO:0000259" key="5">
    <source>
        <dbReference type="PROSITE" id="PS50893"/>
    </source>
</evidence>
<dbReference type="FunFam" id="3.40.50.300:FF:000134">
    <property type="entry name" value="Iron-enterobactin ABC transporter ATP-binding protein"/>
    <property type="match status" value="1"/>
</dbReference>
<dbReference type="Pfam" id="PF00005">
    <property type="entry name" value="ABC_tran"/>
    <property type="match status" value="1"/>
</dbReference>
<dbReference type="SMART" id="SM00382">
    <property type="entry name" value="AAA"/>
    <property type="match status" value="1"/>
</dbReference>